<feature type="transmembrane region" description="Helical" evidence="7">
    <location>
        <begin position="112"/>
        <end position="136"/>
    </location>
</feature>
<proteinExistence type="inferred from homology"/>
<reference evidence="8" key="1">
    <citation type="journal article" date="2015" name="Nature">
        <title>Complex archaea that bridge the gap between prokaryotes and eukaryotes.</title>
        <authorList>
            <person name="Spang A."/>
            <person name="Saw J.H."/>
            <person name="Jorgensen S.L."/>
            <person name="Zaremba-Niedzwiedzka K."/>
            <person name="Martijn J."/>
            <person name="Lind A.E."/>
            <person name="van Eijk R."/>
            <person name="Schleper C."/>
            <person name="Guy L."/>
            <person name="Ettema T.J."/>
        </authorList>
    </citation>
    <scope>NUCLEOTIDE SEQUENCE</scope>
</reference>
<feature type="transmembrane region" description="Helical" evidence="7">
    <location>
        <begin position="143"/>
        <end position="164"/>
    </location>
</feature>
<dbReference type="PANTHER" id="PTHR34184:SF4">
    <property type="entry name" value="UPF0718 PROTEIN YCGR"/>
    <property type="match status" value="1"/>
</dbReference>
<comment type="subcellular location">
    <subcellularLocation>
        <location evidence="1">Cell membrane</location>
        <topology evidence="1">Multi-pass membrane protein</topology>
    </subcellularLocation>
</comment>
<feature type="transmembrane region" description="Helical" evidence="7">
    <location>
        <begin position="184"/>
        <end position="203"/>
    </location>
</feature>
<sequence length="239" mass="25281">PDLSCPVDACCDGINCSPEEHRRHHTFFEKLSGGFRFAFSDLWGDLAGWFFVGLLLAGLITVLIPDDLFGKYLGSGLPAMLLMLAVGIPLYICATASTPIAAALILKGISPGAALVFLLAGPATNIASLTVLTGVLGKRATAIYLTTIAVSSVFFGLVVDQVYGSLGLSPLATIGQASEIIPKWAGLIGTLIIVFMSIMPLFSTIQKHFKPTMAHIDHSQIEDRLTLLHRPESAGCGPT</sequence>
<keyword evidence="5 7" id="KW-1133">Transmembrane helix</keyword>
<evidence type="ECO:0000256" key="1">
    <source>
        <dbReference type="ARBA" id="ARBA00004651"/>
    </source>
</evidence>
<feature type="transmembrane region" description="Helical" evidence="7">
    <location>
        <begin position="77"/>
        <end position="106"/>
    </location>
</feature>
<evidence type="ECO:0000256" key="4">
    <source>
        <dbReference type="ARBA" id="ARBA00022692"/>
    </source>
</evidence>
<comment type="similarity">
    <text evidence="2">Belongs to the UPF0718 family.</text>
</comment>
<dbReference type="GO" id="GO:0005886">
    <property type="term" value="C:plasma membrane"/>
    <property type="evidence" value="ECO:0007669"/>
    <property type="project" value="UniProtKB-SubCell"/>
</dbReference>
<dbReference type="PANTHER" id="PTHR34184">
    <property type="entry name" value="UPF0718 PROTEIN YCGR"/>
    <property type="match status" value="1"/>
</dbReference>
<protein>
    <recommendedName>
        <fullName evidence="9">Permease</fullName>
    </recommendedName>
</protein>
<gene>
    <name evidence="8" type="ORF">LCGC14_2040250</name>
</gene>
<dbReference type="Pfam" id="PF03773">
    <property type="entry name" value="ArsP_1"/>
    <property type="match status" value="1"/>
</dbReference>
<dbReference type="InterPro" id="IPR005524">
    <property type="entry name" value="DUF318"/>
</dbReference>
<keyword evidence="6 7" id="KW-0472">Membrane</keyword>
<evidence type="ECO:0000256" key="5">
    <source>
        <dbReference type="ARBA" id="ARBA00022989"/>
    </source>
</evidence>
<evidence type="ECO:0000313" key="8">
    <source>
        <dbReference type="EMBL" id="KKL76903.1"/>
    </source>
</evidence>
<name>A0A0F9ES06_9ZZZZ</name>
<keyword evidence="4 7" id="KW-0812">Transmembrane</keyword>
<evidence type="ECO:0008006" key="9">
    <source>
        <dbReference type="Google" id="ProtNLM"/>
    </source>
</evidence>
<dbReference type="AlphaFoldDB" id="A0A0F9ES06"/>
<organism evidence="8">
    <name type="scientific">marine sediment metagenome</name>
    <dbReference type="NCBI Taxonomy" id="412755"/>
    <lineage>
        <taxon>unclassified sequences</taxon>
        <taxon>metagenomes</taxon>
        <taxon>ecological metagenomes</taxon>
    </lineage>
</organism>
<dbReference type="InterPro" id="IPR052923">
    <property type="entry name" value="UPF0718"/>
</dbReference>
<keyword evidence="3" id="KW-1003">Cell membrane</keyword>
<accession>A0A0F9ES06</accession>
<evidence type="ECO:0000256" key="2">
    <source>
        <dbReference type="ARBA" id="ARBA00006386"/>
    </source>
</evidence>
<dbReference type="EMBL" id="LAZR01023908">
    <property type="protein sequence ID" value="KKL76903.1"/>
    <property type="molecule type" value="Genomic_DNA"/>
</dbReference>
<evidence type="ECO:0000256" key="3">
    <source>
        <dbReference type="ARBA" id="ARBA00022475"/>
    </source>
</evidence>
<feature type="transmembrane region" description="Helical" evidence="7">
    <location>
        <begin position="46"/>
        <end position="65"/>
    </location>
</feature>
<evidence type="ECO:0000256" key="7">
    <source>
        <dbReference type="SAM" id="Phobius"/>
    </source>
</evidence>
<comment type="caution">
    <text evidence="8">The sequence shown here is derived from an EMBL/GenBank/DDBJ whole genome shotgun (WGS) entry which is preliminary data.</text>
</comment>
<evidence type="ECO:0000256" key="6">
    <source>
        <dbReference type="ARBA" id="ARBA00023136"/>
    </source>
</evidence>
<feature type="non-terminal residue" evidence="8">
    <location>
        <position position="1"/>
    </location>
</feature>